<dbReference type="Proteomes" id="UP000664203">
    <property type="component" value="Unassembled WGS sequence"/>
</dbReference>
<dbReference type="OrthoDB" id="5599753at2759"/>
<organism evidence="3 4">
    <name type="scientific">Alectoria fallacina</name>
    <dbReference type="NCBI Taxonomy" id="1903189"/>
    <lineage>
        <taxon>Eukaryota</taxon>
        <taxon>Fungi</taxon>
        <taxon>Dikarya</taxon>
        <taxon>Ascomycota</taxon>
        <taxon>Pezizomycotina</taxon>
        <taxon>Lecanoromycetes</taxon>
        <taxon>OSLEUM clade</taxon>
        <taxon>Lecanoromycetidae</taxon>
        <taxon>Lecanorales</taxon>
        <taxon>Lecanorineae</taxon>
        <taxon>Parmeliaceae</taxon>
        <taxon>Alectoria</taxon>
    </lineage>
</organism>
<feature type="domain" description="LITAF" evidence="2">
    <location>
        <begin position="96"/>
        <end position="122"/>
    </location>
</feature>
<gene>
    <name evidence="3" type="ORF">ALECFALPRED_003156</name>
</gene>
<evidence type="ECO:0000313" key="3">
    <source>
        <dbReference type="EMBL" id="CAF9925539.1"/>
    </source>
</evidence>
<evidence type="ECO:0000256" key="1">
    <source>
        <dbReference type="SAM" id="MobiDB-lite"/>
    </source>
</evidence>
<sequence>MAAAPNGLVHGESIESTSPGMADLHPYGGNRRQVPIVPIEDHIRPQAVSSTHAMKYPDVKNTSGVAHLGTSSGGTPAFIEIRDPLYVTPLDQLLEEPVYIDCPYCQRRTQTRVTHEDSSATTYVT</sequence>
<name>A0A8H3ITB3_9LECA</name>
<feature type="region of interest" description="Disordered" evidence="1">
    <location>
        <begin position="1"/>
        <end position="29"/>
    </location>
</feature>
<protein>
    <recommendedName>
        <fullName evidence="2">LITAF domain-containing protein</fullName>
    </recommendedName>
</protein>
<dbReference type="EMBL" id="CAJPDR010000205">
    <property type="protein sequence ID" value="CAF9925539.1"/>
    <property type="molecule type" value="Genomic_DNA"/>
</dbReference>
<evidence type="ECO:0000259" key="2">
    <source>
        <dbReference type="Pfam" id="PF10601"/>
    </source>
</evidence>
<keyword evidence="4" id="KW-1185">Reference proteome</keyword>
<reference evidence="3" key="1">
    <citation type="submission" date="2021-03" db="EMBL/GenBank/DDBJ databases">
        <authorList>
            <person name="Tagirdzhanova G."/>
        </authorList>
    </citation>
    <scope>NUCLEOTIDE SEQUENCE</scope>
</reference>
<dbReference type="InterPro" id="IPR006629">
    <property type="entry name" value="LITAF"/>
</dbReference>
<proteinExistence type="predicted"/>
<dbReference type="Pfam" id="PF10601">
    <property type="entry name" value="zf-LITAF-like"/>
    <property type="match status" value="1"/>
</dbReference>
<comment type="caution">
    <text evidence="3">The sequence shown here is derived from an EMBL/GenBank/DDBJ whole genome shotgun (WGS) entry which is preliminary data.</text>
</comment>
<evidence type="ECO:0000313" key="4">
    <source>
        <dbReference type="Proteomes" id="UP000664203"/>
    </source>
</evidence>
<accession>A0A8H3ITB3</accession>
<dbReference type="AlphaFoldDB" id="A0A8H3ITB3"/>